<dbReference type="CDD" id="cd00093">
    <property type="entry name" value="HTH_XRE"/>
    <property type="match status" value="1"/>
</dbReference>
<dbReference type="Gene3D" id="1.10.260.40">
    <property type="entry name" value="lambda repressor-like DNA-binding domains"/>
    <property type="match status" value="1"/>
</dbReference>
<feature type="coiled-coil region" evidence="1">
    <location>
        <begin position="28"/>
        <end position="55"/>
    </location>
</feature>
<proteinExistence type="predicted"/>
<gene>
    <name evidence="3" type="ORF">ABWT76_005673</name>
</gene>
<sequence length="156" mass="18033">MRRFEKSVAELAVNESLKAEPVRWQLYRDAYQSKVEELKAEIAEYEMLINCHQNQPIYIQVESMNKLPDALIKARIAAQMTQQELADILGISEQQVRQYEETDYQCASFGEILEVSTVLGVEFKSAIVRVDFEEIAAVKQSAAKWRQEKVRMMAKL</sequence>
<organism evidence="3">
    <name type="scientific">Planktothricoides raciborskii GIHE-MW2</name>
    <dbReference type="NCBI Taxonomy" id="2792601"/>
    <lineage>
        <taxon>Bacteria</taxon>
        <taxon>Bacillati</taxon>
        <taxon>Cyanobacteriota</taxon>
        <taxon>Cyanophyceae</taxon>
        <taxon>Oscillatoriophycideae</taxon>
        <taxon>Oscillatoriales</taxon>
        <taxon>Oscillatoriaceae</taxon>
        <taxon>Planktothricoides</taxon>
    </lineage>
</organism>
<keyword evidence="1" id="KW-0175">Coiled coil</keyword>
<evidence type="ECO:0000259" key="2">
    <source>
        <dbReference type="PROSITE" id="PS50943"/>
    </source>
</evidence>
<protein>
    <submittedName>
        <fullName evidence="3">Helix-turn-helix transcriptional regulator</fullName>
    </submittedName>
</protein>
<name>A0AAU8JFK0_9CYAN</name>
<dbReference type="AlphaFoldDB" id="A0AAU8JFK0"/>
<evidence type="ECO:0000256" key="1">
    <source>
        <dbReference type="SAM" id="Coils"/>
    </source>
</evidence>
<dbReference type="Pfam" id="PF01381">
    <property type="entry name" value="HTH_3"/>
    <property type="match status" value="1"/>
</dbReference>
<accession>A0AAU8JFK0</accession>
<dbReference type="InterPro" id="IPR010982">
    <property type="entry name" value="Lambda_DNA-bd_dom_sf"/>
</dbReference>
<dbReference type="SUPFAM" id="SSF47413">
    <property type="entry name" value="lambda repressor-like DNA-binding domains"/>
    <property type="match status" value="1"/>
</dbReference>
<dbReference type="InterPro" id="IPR001387">
    <property type="entry name" value="Cro/C1-type_HTH"/>
</dbReference>
<dbReference type="GO" id="GO:0003677">
    <property type="term" value="F:DNA binding"/>
    <property type="evidence" value="ECO:0007669"/>
    <property type="project" value="InterPro"/>
</dbReference>
<feature type="domain" description="HTH cro/C1-type" evidence="2">
    <location>
        <begin position="71"/>
        <end position="126"/>
    </location>
</feature>
<dbReference type="SMART" id="SM00530">
    <property type="entry name" value="HTH_XRE"/>
    <property type="match status" value="1"/>
</dbReference>
<dbReference type="RefSeq" id="WP_231636787.1">
    <property type="nucleotide sequence ID" value="NZ_CP159837.1"/>
</dbReference>
<reference evidence="3" key="1">
    <citation type="submission" date="2024-07" db="EMBL/GenBank/DDBJ databases">
        <authorList>
            <person name="Kim Y.J."/>
            <person name="Jeong J.Y."/>
        </authorList>
    </citation>
    <scope>NUCLEOTIDE SEQUENCE</scope>
    <source>
        <strain evidence="3">GIHE-MW2</strain>
    </source>
</reference>
<dbReference type="PROSITE" id="PS50943">
    <property type="entry name" value="HTH_CROC1"/>
    <property type="match status" value="1"/>
</dbReference>
<dbReference type="EMBL" id="CP159837">
    <property type="protein sequence ID" value="XCM36884.1"/>
    <property type="molecule type" value="Genomic_DNA"/>
</dbReference>
<evidence type="ECO:0000313" key="3">
    <source>
        <dbReference type="EMBL" id="XCM36884.1"/>
    </source>
</evidence>